<feature type="transmembrane region" description="Helical" evidence="7">
    <location>
        <begin position="7"/>
        <end position="26"/>
    </location>
</feature>
<keyword evidence="3 7" id="KW-0812">Transmembrane</keyword>
<proteinExistence type="inferred from homology"/>
<dbReference type="GO" id="GO:0006508">
    <property type="term" value="P:proteolysis"/>
    <property type="evidence" value="ECO:0007669"/>
    <property type="project" value="UniProtKB-KW"/>
</dbReference>
<keyword evidence="9" id="KW-0645">Protease</keyword>
<evidence type="ECO:0000256" key="4">
    <source>
        <dbReference type="ARBA" id="ARBA00022801"/>
    </source>
</evidence>
<dbReference type="InterPro" id="IPR035952">
    <property type="entry name" value="Rhomboid-like_sf"/>
</dbReference>
<dbReference type="Pfam" id="PF01694">
    <property type="entry name" value="Rhomboid"/>
    <property type="match status" value="1"/>
</dbReference>
<comment type="similarity">
    <text evidence="2">Belongs to the peptidase S54 family.</text>
</comment>
<keyword evidence="4" id="KW-0378">Hydrolase</keyword>
<evidence type="ECO:0000256" key="2">
    <source>
        <dbReference type="ARBA" id="ARBA00009045"/>
    </source>
</evidence>
<feature type="transmembrane region" description="Helical" evidence="7">
    <location>
        <begin position="151"/>
        <end position="171"/>
    </location>
</feature>
<keyword evidence="6 7" id="KW-0472">Membrane</keyword>
<evidence type="ECO:0000313" key="9">
    <source>
        <dbReference type="EMBL" id="PWQ93696.1"/>
    </source>
</evidence>
<feature type="transmembrane region" description="Helical" evidence="7">
    <location>
        <begin position="214"/>
        <end position="234"/>
    </location>
</feature>
<organism evidence="9 10">
    <name type="scientific">Leucothrix arctica</name>
    <dbReference type="NCBI Taxonomy" id="1481894"/>
    <lineage>
        <taxon>Bacteria</taxon>
        <taxon>Pseudomonadati</taxon>
        <taxon>Pseudomonadota</taxon>
        <taxon>Gammaproteobacteria</taxon>
        <taxon>Thiotrichales</taxon>
        <taxon>Thiotrichaceae</taxon>
        <taxon>Leucothrix</taxon>
    </lineage>
</organism>
<evidence type="ECO:0000256" key="6">
    <source>
        <dbReference type="ARBA" id="ARBA00023136"/>
    </source>
</evidence>
<feature type="domain" description="Peptidase S54 rhomboid" evidence="8">
    <location>
        <begin position="44"/>
        <end position="233"/>
    </location>
</feature>
<feature type="transmembrane region" description="Helical" evidence="7">
    <location>
        <begin position="84"/>
        <end position="102"/>
    </location>
</feature>
<dbReference type="AlphaFoldDB" id="A0A317C4T6"/>
<keyword evidence="5 7" id="KW-1133">Transmembrane helix</keyword>
<evidence type="ECO:0000259" key="8">
    <source>
        <dbReference type="Pfam" id="PF01694"/>
    </source>
</evidence>
<gene>
    <name evidence="9" type="ORF">DKT75_18975</name>
</gene>
<feature type="transmembrane region" description="Helical" evidence="7">
    <location>
        <begin position="178"/>
        <end position="202"/>
    </location>
</feature>
<dbReference type="Proteomes" id="UP000245506">
    <property type="component" value="Unassembled WGS sequence"/>
</dbReference>
<name>A0A317C4T6_9GAMM</name>
<evidence type="ECO:0000313" key="10">
    <source>
        <dbReference type="Proteomes" id="UP000245506"/>
    </source>
</evidence>
<accession>A0A317C4T6</accession>
<sequence>MYKITPAVRILLIINVALFLLDNVLLYDLNSLFGLYLPENENFAVWQYVTSMFMHGGVMHILFNMLGLWMFGSALERIWGSQKFLILYFVAGIGAGVISSLVDSYEYTASVAAVSAAGMTSLDIKDLLETRMYMPTSNLTAEMVGEVYQTYHMKTVGASGALYGVIVAFAMRYPNMKMFLMFVPFPIAAKYFVPALLCLDLFSGVTGYSLLGGGIAHFAHLGGALVGFLLMLYWRHIK</sequence>
<evidence type="ECO:0000256" key="7">
    <source>
        <dbReference type="SAM" id="Phobius"/>
    </source>
</evidence>
<comment type="caution">
    <text evidence="9">The sequence shown here is derived from an EMBL/GenBank/DDBJ whole genome shotgun (WGS) entry which is preliminary data.</text>
</comment>
<reference evidence="9 10" key="1">
    <citation type="submission" date="2018-05" db="EMBL/GenBank/DDBJ databases">
        <title>Leucothrix arctica sp. nov., isolated from Arctic seawater.</title>
        <authorList>
            <person name="Choi A."/>
            <person name="Baek K."/>
        </authorList>
    </citation>
    <scope>NUCLEOTIDE SEQUENCE [LARGE SCALE GENOMIC DNA]</scope>
    <source>
        <strain evidence="9 10">IMCC9719</strain>
    </source>
</reference>
<dbReference type="OrthoDB" id="9814037at2"/>
<evidence type="ECO:0000256" key="5">
    <source>
        <dbReference type="ARBA" id="ARBA00022989"/>
    </source>
</evidence>
<dbReference type="GO" id="GO:0004252">
    <property type="term" value="F:serine-type endopeptidase activity"/>
    <property type="evidence" value="ECO:0007669"/>
    <property type="project" value="InterPro"/>
</dbReference>
<dbReference type="PANTHER" id="PTHR43731:SF14">
    <property type="entry name" value="PRESENILIN-ASSOCIATED RHOMBOID-LIKE PROTEIN, MITOCHONDRIAL"/>
    <property type="match status" value="1"/>
</dbReference>
<dbReference type="PANTHER" id="PTHR43731">
    <property type="entry name" value="RHOMBOID PROTEASE"/>
    <property type="match status" value="1"/>
</dbReference>
<dbReference type="Gene3D" id="1.20.1540.10">
    <property type="entry name" value="Rhomboid-like"/>
    <property type="match status" value="1"/>
</dbReference>
<dbReference type="SUPFAM" id="SSF144091">
    <property type="entry name" value="Rhomboid-like"/>
    <property type="match status" value="1"/>
</dbReference>
<dbReference type="InterPro" id="IPR022764">
    <property type="entry name" value="Peptidase_S54_rhomboid_dom"/>
</dbReference>
<evidence type="ECO:0000256" key="3">
    <source>
        <dbReference type="ARBA" id="ARBA00022692"/>
    </source>
</evidence>
<dbReference type="SMART" id="SM01160">
    <property type="entry name" value="DUF1751"/>
    <property type="match status" value="1"/>
</dbReference>
<dbReference type="InterPro" id="IPR050925">
    <property type="entry name" value="Rhomboid_protease_S54"/>
</dbReference>
<dbReference type="RefSeq" id="WP_109825764.1">
    <property type="nucleotide sequence ID" value="NZ_QGKL01000042.1"/>
</dbReference>
<feature type="transmembrane region" description="Helical" evidence="7">
    <location>
        <begin position="46"/>
        <end position="72"/>
    </location>
</feature>
<dbReference type="GO" id="GO:0016020">
    <property type="term" value="C:membrane"/>
    <property type="evidence" value="ECO:0007669"/>
    <property type="project" value="UniProtKB-SubCell"/>
</dbReference>
<protein>
    <submittedName>
        <fullName evidence="9">Rhomboid family intramembrane serine protease</fullName>
    </submittedName>
</protein>
<evidence type="ECO:0000256" key="1">
    <source>
        <dbReference type="ARBA" id="ARBA00004141"/>
    </source>
</evidence>
<comment type="subcellular location">
    <subcellularLocation>
        <location evidence="1">Membrane</location>
        <topology evidence="1">Multi-pass membrane protein</topology>
    </subcellularLocation>
</comment>
<keyword evidence="10" id="KW-1185">Reference proteome</keyword>
<dbReference type="EMBL" id="QGKL01000042">
    <property type="protein sequence ID" value="PWQ93696.1"/>
    <property type="molecule type" value="Genomic_DNA"/>
</dbReference>